<dbReference type="Proteomes" id="UP000789525">
    <property type="component" value="Unassembled WGS sequence"/>
</dbReference>
<comment type="caution">
    <text evidence="1">The sequence shown here is derived from an EMBL/GenBank/DDBJ whole genome shotgun (WGS) entry which is preliminary data.</text>
</comment>
<keyword evidence="2" id="KW-1185">Reference proteome</keyword>
<evidence type="ECO:0000313" key="1">
    <source>
        <dbReference type="EMBL" id="CAG8671843.1"/>
    </source>
</evidence>
<feature type="non-terminal residue" evidence="1">
    <location>
        <position position="1"/>
    </location>
</feature>
<name>A0ACA9NQP7_9GLOM</name>
<evidence type="ECO:0000313" key="2">
    <source>
        <dbReference type="Proteomes" id="UP000789525"/>
    </source>
</evidence>
<accession>A0ACA9NQP7</accession>
<reference evidence="1" key="1">
    <citation type="submission" date="2021-06" db="EMBL/GenBank/DDBJ databases">
        <authorList>
            <person name="Kallberg Y."/>
            <person name="Tangrot J."/>
            <person name="Rosling A."/>
        </authorList>
    </citation>
    <scope>NUCLEOTIDE SEQUENCE</scope>
    <source>
        <strain evidence="1">CL356</strain>
    </source>
</reference>
<proteinExistence type="predicted"/>
<organism evidence="1 2">
    <name type="scientific">Acaulospora colombiana</name>
    <dbReference type="NCBI Taxonomy" id="27376"/>
    <lineage>
        <taxon>Eukaryota</taxon>
        <taxon>Fungi</taxon>
        <taxon>Fungi incertae sedis</taxon>
        <taxon>Mucoromycota</taxon>
        <taxon>Glomeromycotina</taxon>
        <taxon>Glomeromycetes</taxon>
        <taxon>Diversisporales</taxon>
        <taxon>Acaulosporaceae</taxon>
        <taxon>Acaulospora</taxon>
    </lineage>
</organism>
<dbReference type="EMBL" id="CAJVPT010024746">
    <property type="protein sequence ID" value="CAG8671843.1"/>
    <property type="molecule type" value="Genomic_DNA"/>
</dbReference>
<sequence length="526" mass="57361">LYDGELEQETMVQCLACDDWFHESCLNLRERLPLRERPLTAPSPPSSQSSNPATAPADASTNDTEAKPEEAAGSGERYWDYEDEEEEEDPSIPKALISATDYDTFVCGECLVQSPMLLKWAGSAGARMVVRKSSSEPWYVYPEAPPSQEPAEVKDEIKENGSAVSGQKRTYQEMEGTSQIADTRAEGEPATKKVRRDSETCSAPTPDPPIQALLDRIIAKKGPYLEGEGLQGSGDVFFTPGWRERWCRCKDLASKPYLDEAEDVYELPEDPDAGLSFEELGLKALQNLPRERVIDGLRAYQTMQYVPSSGPFSTQPLLQRAPYMKFLRRKSQREDEVPTFDHTPPPPTGGQSTSVGKDLPPTPLYARYARMASTPSFDSLNGAPENPSSSRFSAINASTASGFGGAAPSMNSQNSEGVGLGSHGRAAGSALLNNGNNSSTNESASALRAEPIKLKPRRGRTKDDAPRVVSMVLDTPKSTETPKSSRHSRGLTDGSAEPKPTVSKRSIDHTSTSKTIKYSTLNLLTW</sequence>
<protein>
    <submittedName>
        <fullName evidence="1">5890_t:CDS:1</fullName>
    </submittedName>
</protein>
<gene>
    <name evidence="1" type="ORF">ACOLOM_LOCUS8981</name>
</gene>